<dbReference type="PROSITE" id="PS51159">
    <property type="entry name" value="CBM21"/>
    <property type="match status" value="1"/>
</dbReference>
<feature type="region of interest" description="Disordered" evidence="1">
    <location>
        <begin position="70"/>
        <end position="89"/>
    </location>
</feature>
<feature type="domain" description="CBM21" evidence="2">
    <location>
        <begin position="157"/>
        <end position="271"/>
    </location>
</feature>
<accession>A0A0A1THQ4</accession>
<dbReference type="OrthoDB" id="1881at2759"/>
<dbReference type="InterPro" id="IPR038175">
    <property type="entry name" value="CBM21_dom_sf"/>
</dbReference>
<keyword evidence="4" id="KW-1185">Reference proteome</keyword>
<dbReference type="Proteomes" id="UP000039046">
    <property type="component" value="Unassembled WGS sequence"/>
</dbReference>
<dbReference type="GO" id="GO:0005979">
    <property type="term" value="P:regulation of glycogen biosynthetic process"/>
    <property type="evidence" value="ECO:0007669"/>
    <property type="project" value="TreeGrafter"/>
</dbReference>
<dbReference type="PANTHER" id="PTHR12307:SF36">
    <property type="entry name" value="GLYCOGEN-BINDING SUBUNIT 76A"/>
    <property type="match status" value="1"/>
</dbReference>
<proteinExistence type="predicted"/>
<dbReference type="EMBL" id="CDHN01000003">
    <property type="protein sequence ID" value="CEJ90060.1"/>
    <property type="molecule type" value="Genomic_DNA"/>
</dbReference>
<dbReference type="Pfam" id="PF03370">
    <property type="entry name" value="CBM_21"/>
    <property type="match status" value="1"/>
</dbReference>
<dbReference type="InterPro" id="IPR005036">
    <property type="entry name" value="CBM21_dom"/>
</dbReference>
<dbReference type="GO" id="GO:0008157">
    <property type="term" value="F:protein phosphatase 1 binding"/>
    <property type="evidence" value="ECO:0007669"/>
    <property type="project" value="TreeGrafter"/>
</dbReference>
<sequence>MPYTPPLRQLRCETGFGSKSKDENKNKVIQEISPLQCQKHSRLCNCGVYSTARNLPQDDEQNVLSLHRALRTSPGSDSSSASSPTSPKSVHFDTVLDICPFFTSETPISVSTRSSSTCRTLDSKESSREFGWIGPDDTGPSTPIGWTAVPSYNRTITNTTNEPPVIFCGLRVANEQQSLVGCAAVANIAYHKSVTCLFTFDDWTTVSTVAATFVRHVDSKDAILGHDWFTFEIDISGINDLQLRTCSLCIRYIVDNQEFWDNNGGSNFQVNFTKQDQERRLLNKANVRDQDGSIPSMATTLWHCDSELGHINKEDCGMNSPVDEIFEEVTPINKEMVNYQQKQDIWLDSTLQTANRASMLCPAHKDFLEKYCFFSSDLRRTPFTQVPFTENAAQNSGIFA</sequence>
<evidence type="ECO:0000259" key="2">
    <source>
        <dbReference type="PROSITE" id="PS51159"/>
    </source>
</evidence>
<protein>
    <recommendedName>
        <fullName evidence="2">CBM21 domain-containing protein</fullName>
    </recommendedName>
</protein>
<feature type="compositionally biased region" description="Low complexity" evidence="1">
    <location>
        <begin position="73"/>
        <end position="89"/>
    </location>
</feature>
<dbReference type="InterPro" id="IPR050782">
    <property type="entry name" value="PP1_regulatory_subunit_3"/>
</dbReference>
<evidence type="ECO:0000313" key="4">
    <source>
        <dbReference type="Proteomes" id="UP000039046"/>
    </source>
</evidence>
<dbReference type="GO" id="GO:0000164">
    <property type="term" value="C:protein phosphatase type 1 complex"/>
    <property type="evidence" value="ECO:0007669"/>
    <property type="project" value="TreeGrafter"/>
</dbReference>
<organism evidence="3 4">
    <name type="scientific">[Torrubiella] hemipterigena</name>
    <dbReference type="NCBI Taxonomy" id="1531966"/>
    <lineage>
        <taxon>Eukaryota</taxon>
        <taxon>Fungi</taxon>
        <taxon>Dikarya</taxon>
        <taxon>Ascomycota</taxon>
        <taxon>Pezizomycotina</taxon>
        <taxon>Sordariomycetes</taxon>
        <taxon>Hypocreomycetidae</taxon>
        <taxon>Hypocreales</taxon>
        <taxon>Clavicipitaceae</taxon>
        <taxon>Clavicipitaceae incertae sedis</taxon>
        <taxon>'Torrubiella' clade</taxon>
    </lineage>
</organism>
<dbReference type="STRING" id="1531966.A0A0A1THQ4"/>
<dbReference type="PANTHER" id="PTHR12307">
    <property type="entry name" value="PROTEIN PHOSPHATASE 1 REGULATORY SUBUNIT"/>
    <property type="match status" value="1"/>
</dbReference>
<dbReference type="GO" id="GO:2001069">
    <property type="term" value="F:glycogen binding"/>
    <property type="evidence" value="ECO:0007669"/>
    <property type="project" value="TreeGrafter"/>
</dbReference>
<dbReference type="Gene3D" id="2.60.40.2440">
    <property type="entry name" value="Carbohydrate binding type-21 domain"/>
    <property type="match status" value="1"/>
</dbReference>
<evidence type="ECO:0000313" key="3">
    <source>
        <dbReference type="EMBL" id="CEJ90060.1"/>
    </source>
</evidence>
<name>A0A0A1THQ4_9HYPO</name>
<reference evidence="3 4" key="1">
    <citation type="journal article" date="2015" name="Genome Announc.">
        <title>Draft Genome Sequence and Gene Annotation of the Entomopathogenic Fungus Verticillium hemipterigenum.</title>
        <authorList>
            <person name="Horn F."/>
            <person name="Habel A."/>
            <person name="Scharf D.H."/>
            <person name="Dworschak J."/>
            <person name="Brakhage A.A."/>
            <person name="Guthke R."/>
            <person name="Hertweck C."/>
            <person name="Linde J."/>
        </authorList>
    </citation>
    <scope>NUCLEOTIDE SEQUENCE [LARGE SCALE GENOMIC DNA]</scope>
</reference>
<gene>
    <name evidence="3" type="ORF">VHEMI05868</name>
</gene>
<dbReference type="AlphaFoldDB" id="A0A0A1THQ4"/>
<evidence type="ECO:0000256" key="1">
    <source>
        <dbReference type="SAM" id="MobiDB-lite"/>
    </source>
</evidence>
<dbReference type="HOGENOM" id="CLU_689257_0_0_1"/>